<evidence type="ECO:0000256" key="2">
    <source>
        <dbReference type="ARBA" id="ARBA00022527"/>
    </source>
</evidence>
<keyword evidence="14" id="KW-0325">Glycoprotein</keyword>
<proteinExistence type="predicted"/>
<evidence type="ECO:0000256" key="8">
    <source>
        <dbReference type="ARBA" id="ARBA00022741"/>
    </source>
</evidence>
<dbReference type="InterPro" id="IPR000719">
    <property type="entry name" value="Prot_kinase_dom"/>
</dbReference>
<comment type="catalytic activity">
    <reaction evidence="15">
        <text>L-seryl-[protein] + ATP = O-phospho-L-seryl-[protein] + ADP + H(+)</text>
        <dbReference type="Rhea" id="RHEA:17989"/>
        <dbReference type="Rhea" id="RHEA-COMP:9863"/>
        <dbReference type="Rhea" id="RHEA-COMP:11604"/>
        <dbReference type="ChEBI" id="CHEBI:15378"/>
        <dbReference type="ChEBI" id="CHEBI:29999"/>
        <dbReference type="ChEBI" id="CHEBI:30616"/>
        <dbReference type="ChEBI" id="CHEBI:83421"/>
        <dbReference type="ChEBI" id="CHEBI:456216"/>
    </reaction>
</comment>
<evidence type="ECO:0000256" key="19">
    <source>
        <dbReference type="SAM" id="Phobius"/>
    </source>
</evidence>
<evidence type="ECO:0000256" key="11">
    <source>
        <dbReference type="ARBA" id="ARBA00022989"/>
    </source>
</evidence>
<dbReference type="InterPro" id="IPR018097">
    <property type="entry name" value="EGF_Ca-bd_CS"/>
</dbReference>
<keyword evidence="13 17" id="KW-1015">Disulfide bond</keyword>
<evidence type="ECO:0000256" key="9">
    <source>
        <dbReference type="ARBA" id="ARBA00022777"/>
    </source>
</evidence>
<dbReference type="GO" id="GO:0030247">
    <property type="term" value="F:polysaccharide binding"/>
    <property type="evidence" value="ECO:0007669"/>
    <property type="project" value="InterPro"/>
</dbReference>
<feature type="signal peptide" evidence="20">
    <location>
        <begin position="1"/>
        <end position="17"/>
    </location>
</feature>
<keyword evidence="3 17" id="KW-0245">EGF-like domain</keyword>
<evidence type="ECO:0000256" key="7">
    <source>
        <dbReference type="ARBA" id="ARBA00022737"/>
    </source>
</evidence>
<evidence type="ECO:0000256" key="17">
    <source>
        <dbReference type="PROSITE-ProRule" id="PRU00076"/>
    </source>
</evidence>
<dbReference type="InterPro" id="IPR008271">
    <property type="entry name" value="Ser/Thr_kinase_AS"/>
</dbReference>
<gene>
    <name evidence="23" type="ORF">QVD17_37837</name>
</gene>
<dbReference type="InterPro" id="IPR000152">
    <property type="entry name" value="EGF-type_Asp/Asn_hydroxyl_site"/>
</dbReference>
<dbReference type="FunFam" id="3.30.200.20:FF:000043">
    <property type="entry name" value="Wall-associated receptor kinase 2"/>
    <property type="match status" value="1"/>
</dbReference>
<feature type="domain" description="EGF-like" evidence="22">
    <location>
        <begin position="241"/>
        <end position="286"/>
    </location>
</feature>
<dbReference type="PROSITE" id="PS50011">
    <property type="entry name" value="PROTEIN_KINASE_DOM"/>
    <property type="match status" value="1"/>
</dbReference>
<dbReference type="SMART" id="SM00179">
    <property type="entry name" value="EGF_CA"/>
    <property type="match status" value="1"/>
</dbReference>
<dbReference type="InterPro" id="IPR011009">
    <property type="entry name" value="Kinase-like_dom_sf"/>
</dbReference>
<feature type="domain" description="EGF-like" evidence="22">
    <location>
        <begin position="287"/>
        <end position="329"/>
    </location>
</feature>
<dbReference type="PROSITE" id="PS01187">
    <property type="entry name" value="EGF_CA"/>
    <property type="match status" value="1"/>
</dbReference>
<dbReference type="SUPFAM" id="SSF57184">
    <property type="entry name" value="Growth factor receptor domain"/>
    <property type="match status" value="1"/>
</dbReference>
<dbReference type="InterPro" id="IPR000742">
    <property type="entry name" value="EGF"/>
</dbReference>
<dbReference type="SUPFAM" id="SSF56112">
    <property type="entry name" value="Protein kinase-like (PK-like)"/>
    <property type="match status" value="1"/>
</dbReference>
<evidence type="ECO:0000259" key="22">
    <source>
        <dbReference type="PROSITE" id="PS50026"/>
    </source>
</evidence>
<evidence type="ECO:0000256" key="3">
    <source>
        <dbReference type="ARBA" id="ARBA00022536"/>
    </source>
</evidence>
<evidence type="ECO:0000256" key="20">
    <source>
        <dbReference type="SAM" id="SignalP"/>
    </source>
</evidence>
<dbReference type="Gene3D" id="2.10.25.10">
    <property type="entry name" value="Laminin"/>
    <property type="match status" value="2"/>
</dbReference>
<reference evidence="23" key="1">
    <citation type="journal article" date="2023" name="bioRxiv">
        <title>Improved chromosome-level genome assembly for marigold (Tagetes erecta).</title>
        <authorList>
            <person name="Jiang F."/>
            <person name="Yuan L."/>
            <person name="Wang S."/>
            <person name="Wang H."/>
            <person name="Xu D."/>
            <person name="Wang A."/>
            <person name="Fan W."/>
        </authorList>
    </citation>
    <scope>NUCLEOTIDE SEQUENCE</scope>
    <source>
        <strain evidence="23">WSJ</strain>
        <tissue evidence="23">Leaf</tissue>
    </source>
</reference>
<evidence type="ECO:0000256" key="5">
    <source>
        <dbReference type="ARBA" id="ARBA00022692"/>
    </source>
</evidence>
<keyword evidence="24" id="KW-1185">Reference proteome</keyword>
<dbReference type="GO" id="GO:0005509">
    <property type="term" value="F:calcium ion binding"/>
    <property type="evidence" value="ECO:0007669"/>
    <property type="project" value="InterPro"/>
</dbReference>
<sequence>MFLYFILCLLPCYLTMAVDGVTTNNIAKPGCQSQCGNITVTYPFGIGTDCFLDYSFELTCNNSYEPPKLFVGDLQIYNISDSELRIFTTISYRCYNQSGVVDYDHVGWTDLVGFYTFSVKNKFTVVGCDDYALISGTNGADFSSGCFGLCSQARDVPSGECSGIGCCQTSIPKGLSYYNATLGSVKNHSHVISFSECGYGFLVEEDSFVFGGVNDLSTDYLKFTNKIRSTMPVVLDWVIKSDGTCAAGVNACKGNSTCYDVVEGEGYRCICKSGYEGNPYLDAGCQDVDECNDHGTNPCYGICTNTLGSYTCTCPPQFSGNANVTNGCQPIAQKSSNNVSTTFIIVLVFGVLVMLSGLVGIYYGIRKRKLIRLREKFFEQNGGVLLKQKIKSQQSYEAMTLFSTEQLRKATGSYSQENIIGRGAYGVVYKGILSDKRLVAIKRSKLVDATQAEQFINEVLILTQVIHRNVVKLLGCCLEEEVPVLVYEFISNNTLFHHIHHRLGGMSWLTWENRLRVASEAASALGYLHSETTMPIIHRDVKSANILLDENYTTKISDFGASRLVPLDHEQVTTLIQGTLGYLDPEYFNSSQLTEKSDVYSFGVVLAELITGKKPIGADRTNEEKNLATYFTNAVKENRLFEIIEPRLLREATLNQLQAVGNLVKRCLSLVGRNRPTMKEVAVELEGLRKFTTHPWAQKQIGNESKSLVLEVEQSDLYSVPLINSITEWESYSGISNTSLEGNNPR</sequence>
<dbReference type="EMBL" id="JAUHHV010000010">
    <property type="protein sequence ID" value="KAK1411290.1"/>
    <property type="molecule type" value="Genomic_DNA"/>
</dbReference>
<dbReference type="CDD" id="cd00054">
    <property type="entry name" value="EGF_CA"/>
    <property type="match status" value="1"/>
</dbReference>
<dbReference type="GO" id="GO:0007166">
    <property type="term" value="P:cell surface receptor signaling pathway"/>
    <property type="evidence" value="ECO:0007669"/>
    <property type="project" value="InterPro"/>
</dbReference>
<dbReference type="PROSITE" id="PS00010">
    <property type="entry name" value="ASX_HYDROXYL"/>
    <property type="match status" value="1"/>
</dbReference>
<feature type="chain" id="PRO_5041983164" evidence="20">
    <location>
        <begin position="18"/>
        <end position="746"/>
    </location>
</feature>
<feature type="binding site" evidence="18">
    <location>
        <position position="442"/>
    </location>
    <ligand>
        <name>ATP</name>
        <dbReference type="ChEBI" id="CHEBI:30616"/>
    </ligand>
</feature>
<evidence type="ECO:0000256" key="12">
    <source>
        <dbReference type="ARBA" id="ARBA00023136"/>
    </source>
</evidence>
<evidence type="ECO:0000256" key="18">
    <source>
        <dbReference type="PROSITE-ProRule" id="PRU10141"/>
    </source>
</evidence>
<evidence type="ECO:0000256" key="6">
    <source>
        <dbReference type="ARBA" id="ARBA00022729"/>
    </source>
</evidence>
<evidence type="ECO:0000256" key="15">
    <source>
        <dbReference type="ARBA" id="ARBA00047558"/>
    </source>
</evidence>
<keyword evidence="11 19" id="KW-1133">Transmembrane helix</keyword>
<keyword evidence="6 20" id="KW-0732">Signal</keyword>
<keyword evidence="7" id="KW-0677">Repeat</keyword>
<evidence type="ECO:0000259" key="21">
    <source>
        <dbReference type="PROSITE" id="PS50011"/>
    </source>
</evidence>
<evidence type="ECO:0000256" key="1">
    <source>
        <dbReference type="ARBA" id="ARBA00004479"/>
    </source>
</evidence>
<dbReference type="GO" id="GO:0004674">
    <property type="term" value="F:protein serine/threonine kinase activity"/>
    <property type="evidence" value="ECO:0007669"/>
    <property type="project" value="UniProtKB-KW"/>
</dbReference>
<evidence type="ECO:0000256" key="13">
    <source>
        <dbReference type="ARBA" id="ARBA00023157"/>
    </source>
</evidence>
<dbReference type="Gene3D" id="3.30.200.20">
    <property type="entry name" value="Phosphorylase Kinase, domain 1"/>
    <property type="match status" value="1"/>
</dbReference>
<comment type="catalytic activity">
    <reaction evidence="16">
        <text>L-threonyl-[protein] + ATP = O-phospho-L-threonyl-[protein] + ADP + H(+)</text>
        <dbReference type="Rhea" id="RHEA:46608"/>
        <dbReference type="Rhea" id="RHEA-COMP:11060"/>
        <dbReference type="Rhea" id="RHEA-COMP:11605"/>
        <dbReference type="ChEBI" id="CHEBI:15378"/>
        <dbReference type="ChEBI" id="CHEBI:30013"/>
        <dbReference type="ChEBI" id="CHEBI:30616"/>
        <dbReference type="ChEBI" id="CHEBI:61977"/>
        <dbReference type="ChEBI" id="CHEBI:456216"/>
    </reaction>
</comment>
<dbReference type="PROSITE" id="PS00107">
    <property type="entry name" value="PROTEIN_KINASE_ATP"/>
    <property type="match status" value="1"/>
</dbReference>
<comment type="caution">
    <text evidence="23">The sequence shown here is derived from an EMBL/GenBank/DDBJ whole genome shotgun (WGS) entry which is preliminary data.</text>
</comment>
<dbReference type="PROSITE" id="PS00108">
    <property type="entry name" value="PROTEIN_KINASE_ST"/>
    <property type="match status" value="1"/>
</dbReference>
<evidence type="ECO:0000256" key="10">
    <source>
        <dbReference type="ARBA" id="ARBA00022840"/>
    </source>
</evidence>
<comment type="caution">
    <text evidence="17">Lacks conserved residue(s) required for the propagation of feature annotation.</text>
</comment>
<keyword evidence="4" id="KW-0808">Transferase</keyword>
<dbReference type="FunFam" id="1.10.510.10:FF:000084">
    <property type="entry name" value="Wall-associated receptor kinase 2"/>
    <property type="match status" value="1"/>
</dbReference>
<name>A0AAD8JUR8_TARER</name>
<dbReference type="GO" id="GO:0005524">
    <property type="term" value="F:ATP binding"/>
    <property type="evidence" value="ECO:0007669"/>
    <property type="project" value="UniProtKB-UniRule"/>
</dbReference>
<dbReference type="Proteomes" id="UP001229421">
    <property type="component" value="Unassembled WGS sequence"/>
</dbReference>
<dbReference type="SMART" id="SM00181">
    <property type="entry name" value="EGF"/>
    <property type="match status" value="2"/>
</dbReference>
<comment type="subcellular location">
    <subcellularLocation>
        <location evidence="1">Membrane</location>
        <topology evidence="1">Single-pass type I membrane protein</topology>
    </subcellularLocation>
</comment>
<organism evidence="23 24">
    <name type="scientific">Tagetes erecta</name>
    <name type="common">African marigold</name>
    <dbReference type="NCBI Taxonomy" id="13708"/>
    <lineage>
        <taxon>Eukaryota</taxon>
        <taxon>Viridiplantae</taxon>
        <taxon>Streptophyta</taxon>
        <taxon>Embryophyta</taxon>
        <taxon>Tracheophyta</taxon>
        <taxon>Spermatophyta</taxon>
        <taxon>Magnoliopsida</taxon>
        <taxon>eudicotyledons</taxon>
        <taxon>Gunneridae</taxon>
        <taxon>Pentapetalae</taxon>
        <taxon>asterids</taxon>
        <taxon>campanulids</taxon>
        <taxon>Asterales</taxon>
        <taxon>Asteraceae</taxon>
        <taxon>Asteroideae</taxon>
        <taxon>Heliantheae alliance</taxon>
        <taxon>Tageteae</taxon>
        <taxon>Tagetes</taxon>
    </lineage>
</organism>
<feature type="transmembrane region" description="Helical" evidence="19">
    <location>
        <begin position="343"/>
        <end position="365"/>
    </location>
</feature>
<evidence type="ECO:0000256" key="4">
    <source>
        <dbReference type="ARBA" id="ARBA00022679"/>
    </source>
</evidence>
<evidence type="ECO:0000313" key="23">
    <source>
        <dbReference type="EMBL" id="KAK1411290.1"/>
    </source>
</evidence>
<dbReference type="InterPro" id="IPR017441">
    <property type="entry name" value="Protein_kinase_ATP_BS"/>
</dbReference>
<dbReference type="Pfam" id="PF00069">
    <property type="entry name" value="Pkinase"/>
    <property type="match status" value="1"/>
</dbReference>
<dbReference type="InterPro" id="IPR001881">
    <property type="entry name" value="EGF-like_Ca-bd_dom"/>
</dbReference>
<dbReference type="Gene3D" id="1.10.510.10">
    <property type="entry name" value="Transferase(Phosphotransferase) domain 1"/>
    <property type="match status" value="1"/>
</dbReference>
<evidence type="ECO:0000256" key="14">
    <source>
        <dbReference type="ARBA" id="ARBA00023180"/>
    </source>
</evidence>
<dbReference type="InterPro" id="IPR025287">
    <property type="entry name" value="WAK_GUB"/>
</dbReference>
<protein>
    <submittedName>
        <fullName evidence="23">Uncharacterized protein</fullName>
    </submittedName>
</protein>
<dbReference type="CDD" id="cd14066">
    <property type="entry name" value="STKc_IRAK"/>
    <property type="match status" value="1"/>
</dbReference>
<evidence type="ECO:0000256" key="16">
    <source>
        <dbReference type="ARBA" id="ARBA00047951"/>
    </source>
</evidence>
<keyword evidence="10 18" id="KW-0067">ATP-binding</keyword>
<accession>A0AAD8JUR8</accession>
<dbReference type="PANTHER" id="PTHR27005:SF400">
    <property type="entry name" value="PROTEIN KINASE DOMAIN-CONTAINING PROTEIN"/>
    <property type="match status" value="1"/>
</dbReference>
<dbReference type="InterPro" id="IPR009030">
    <property type="entry name" value="Growth_fac_rcpt_cys_sf"/>
</dbReference>
<dbReference type="Pfam" id="PF07645">
    <property type="entry name" value="EGF_CA"/>
    <property type="match status" value="1"/>
</dbReference>
<dbReference type="SMART" id="SM00220">
    <property type="entry name" value="S_TKc"/>
    <property type="match status" value="1"/>
</dbReference>
<dbReference type="AlphaFoldDB" id="A0AAD8JUR8"/>
<dbReference type="PANTHER" id="PTHR27005">
    <property type="entry name" value="WALL-ASSOCIATED RECEPTOR KINASE-LIKE 21"/>
    <property type="match status" value="1"/>
</dbReference>
<keyword evidence="5 19" id="KW-0812">Transmembrane</keyword>
<keyword evidence="12 19" id="KW-0472">Membrane</keyword>
<dbReference type="PROSITE" id="PS50026">
    <property type="entry name" value="EGF_3"/>
    <property type="match status" value="2"/>
</dbReference>
<dbReference type="GO" id="GO:0005886">
    <property type="term" value="C:plasma membrane"/>
    <property type="evidence" value="ECO:0007669"/>
    <property type="project" value="TreeGrafter"/>
</dbReference>
<feature type="domain" description="Protein kinase" evidence="21">
    <location>
        <begin position="414"/>
        <end position="697"/>
    </location>
</feature>
<keyword evidence="8 18" id="KW-0547">Nucleotide-binding</keyword>
<keyword evidence="9" id="KW-0418">Kinase</keyword>
<evidence type="ECO:0000313" key="24">
    <source>
        <dbReference type="Proteomes" id="UP001229421"/>
    </source>
</evidence>
<keyword evidence="2" id="KW-0723">Serine/threonine-protein kinase</keyword>
<dbReference type="InterPro" id="IPR049883">
    <property type="entry name" value="NOTCH1_EGF-like"/>
</dbReference>
<dbReference type="Pfam" id="PF13947">
    <property type="entry name" value="GUB_WAK_bind"/>
    <property type="match status" value="1"/>
</dbReference>
<feature type="disulfide bond" evidence="17">
    <location>
        <begin position="252"/>
        <end position="269"/>
    </location>
</feature>
<dbReference type="InterPro" id="IPR045274">
    <property type="entry name" value="WAK-like"/>
</dbReference>